<dbReference type="InterPro" id="IPR000058">
    <property type="entry name" value="Znf_AN1"/>
</dbReference>
<evidence type="ECO:0008006" key="9">
    <source>
        <dbReference type="Google" id="ProtNLM"/>
    </source>
</evidence>
<evidence type="ECO:0000256" key="2">
    <source>
        <dbReference type="ARBA" id="ARBA00022771"/>
    </source>
</evidence>
<reference evidence="7 8" key="2">
    <citation type="submission" date="2016-05" db="EMBL/GenBank/DDBJ databases">
        <title>Lineage-specific infection strategies underlie the spectrum of fungal disease in amphibians.</title>
        <authorList>
            <person name="Cuomo C.A."/>
            <person name="Farrer R.A."/>
            <person name="James T."/>
            <person name="Longcore J."/>
            <person name="Birren B."/>
        </authorList>
    </citation>
    <scope>NUCLEOTIDE SEQUENCE [LARGE SCALE GENOMIC DNA]</scope>
    <source>
        <strain evidence="7 8">JEL423</strain>
    </source>
</reference>
<dbReference type="Proteomes" id="UP000077115">
    <property type="component" value="Unassembled WGS sequence"/>
</dbReference>
<evidence type="ECO:0000259" key="6">
    <source>
        <dbReference type="PROSITE" id="PS51039"/>
    </source>
</evidence>
<accession>A0A177WBM9</accession>
<dbReference type="PRINTS" id="PR00348">
    <property type="entry name" value="UBIQUITIN"/>
</dbReference>
<gene>
    <name evidence="7" type="ORF">BDEG_21090</name>
</gene>
<dbReference type="OrthoDB" id="428577at2759"/>
<dbReference type="Pfam" id="PF00240">
    <property type="entry name" value="ubiquitin"/>
    <property type="match status" value="1"/>
</dbReference>
<dbReference type="VEuPathDB" id="FungiDB:BDEG_21090"/>
<dbReference type="Gene3D" id="3.10.20.90">
    <property type="entry name" value="Phosphatidylinositol 3-kinase Catalytic Subunit, Chain A, domain 1"/>
    <property type="match status" value="1"/>
</dbReference>
<evidence type="ECO:0000256" key="4">
    <source>
        <dbReference type="PROSITE-ProRule" id="PRU00449"/>
    </source>
</evidence>
<dbReference type="STRING" id="403673.A0A177WBM9"/>
<dbReference type="Gene3D" id="4.10.1110.10">
    <property type="entry name" value="AN1-like Zinc finger"/>
    <property type="match status" value="1"/>
</dbReference>
<dbReference type="InterPro" id="IPR050158">
    <property type="entry name" value="Ubiquitin_ubiquitin-like"/>
</dbReference>
<evidence type="ECO:0000256" key="1">
    <source>
        <dbReference type="ARBA" id="ARBA00022723"/>
    </source>
</evidence>
<organism evidence="7 8">
    <name type="scientific">Batrachochytrium dendrobatidis (strain JEL423)</name>
    <dbReference type="NCBI Taxonomy" id="403673"/>
    <lineage>
        <taxon>Eukaryota</taxon>
        <taxon>Fungi</taxon>
        <taxon>Fungi incertae sedis</taxon>
        <taxon>Chytridiomycota</taxon>
        <taxon>Chytridiomycota incertae sedis</taxon>
        <taxon>Chytridiomycetes</taxon>
        <taxon>Rhizophydiales</taxon>
        <taxon>Rhizophydiales incertae sedis</taxon>
        <taxon>Batrachochytrium</taxon>
    </lineage>
</organism>
<dbReference type="SUPFAM" id="SSF54236">
    <property type="entry name" value="Ubiquitin-like"/>
    <property type="match status" value="1"/>
</dbReference>
<dbReference type="InterPro" id="IPR000626">
    <property type="entry name" value="Ubiquitin-like_dom"/>
</dbReference>
<dbReference type="InterPro" id="IPR019956">
    <property type="entry name" value="Ubiquitin_dom"/>
</dbReference>
<proteinExistence type="predicted"/>
<dbReference type="PROSITE" id="PS50053">
    <property type="entry name" value="UBIQUITIN_2"/>
    <property type="match status" value="1"/>
</dbReference>
<dbReference type="Pfam" id="PF01428">
    <property type="entry name" value="zf-AN1"/>
    <property type="match status" value="1"/>
</dbReference>
<dbReference type="PROSITE" id="PS51039">
    <property type="entry name" value="ZF_AN1"/>
    <property type="match status" value="1"/>
</dbReference>
<protein>
    <recommendedName>
        <fullName evidence="9">AN1-type domain-containing protein</fullName>
    </recommendedName>
</protein>
<evidence type="ECO:0000313" key="8">
    <source>
        <dbReference type="Proteomes" id="UP000077115"/>
    </source>
</evidence>
<feature type="domain" description="AN1-type" evidence="6">
    <location>
        <begin position="121"/>
        <end position="170"/>
    </location>
</feature>
<dbReference type="AlphaFoldDB" id="A0A177WBM9"/>
<evidence type="ECO:0000256" key="3">
    <source>
        <dbReference type="ARBA" id="ARBA00022833"/>
    </source>
</evidence>
<sequence length="190" mass="20604">MQLIVKTLTGKTISLQVEPTDTIDVIKSKIQSLEGIPVDEQILFLGETPLESGVPLAQYGLVNTNLNDCREIALVTHMRGGNLLHSQARVLSTIASGSQSNVVPQTALSAALSETLAPIRTAKKTRCNMTGCTDKIIKIVGECRYCTRGFCGKHRLPESHECSNLHTVRQASHDRLVGRLIGEKCVASKV</sequence>
<keyword evidence="1" id="KW-0479">Metal-binding</keyword>
<dbReference type="InterPro" id="IPR029071">
    <property type="entry name" value="Ubiquitin-like_domsf"/>
</dbReference>
<keyword evidence="2 4" id="KW-0863">Zinc-finger</keyword>
<dbReference type="GO" id="GO:0008270">
    <property type="term" value="F:zinc ion binding"/>
    <property type="evidence" value="ECO:0007669"/>
    <property type="project" value="UniProtKB-KW"/>
</dbReference>
<dbReference type="SMART" id="SM00154">
    <property type="entry name" value="ZnF_AN1"/>
    <property type="match status" value="1"/>
</dbReference>
<keyword evidence="3" id="KW-0862">Zinc</keyword>
<reference evidence="7 8" key="1">
    <citation type="submission" date="2006-10" db="EMBL/GenBank/DDBJ databases">
        <title>The Genome Sequence of Batrachochytrium dendrobatidis JEL423.</title>
        <authorList>
            <consortium name="The Broad Institute Genome Sequencing Platform"/>
            <person name="Birren B."/>
            <person name="Lander E."/>
            <person name="Galagan J."/>
            <person name="Cuomo C."/>
            <person name="Devon K."/>
            <person name="Jaffe D."/>
            <person name="Butler J."/>
            <person name="Alvarez P."/>
            <person name="Gnerre S."/>
            <person name="Grabherr M."/>
            <person name="Kleber M."/>
            <person name="Mauceli E."/>
            <person name="Brockman W."/>
            <person name="Young S."/>
            <person name="LaButti K."/>
            <person name="Sykes S."/>
            <person name="DeCaprio D."/>
            <person name="Crawford M."/>
            <person name="Koehrsen M."/>
            <person name="Engels R."/>
            <person name="Montgomery P."/>
            <person name="Pearson M."/>
            <person name="Howarth C."/>
            <person name="Larson L."/>
            <person name="White J."/>
            <person name="O'Leary S."/>
            <person name="Kodira C."/>
            <person name="Zeng Q."/>
            <person name="Yandava C."/>
            <person name="Alvarado L."/>
            <person name="Longcore J."/>
            <person name="James T."/>
        </authorList>
    </citation>
    <scope>NUCLEOTIDE SEQUENCE [LARGE SCALE GENOMIC DNA]</scope>
    <source>
        <strain evidence="7 8">JEL423</strain>
    </source>
</reference>
<dbReference type="InterPro" id="IPR035896">
    <property type="entry name" value="AN1-like_Znf"/>
</dbReference>
<evidence type="ECO:0000259" key="5">
    <source>
        <dbReference type="PROSITE" id="PS50053"/>
    </source>
</evidence>
<dbReference type="PANTHER" id="PTHR10666">
    <property type="entry name" value="UBIQUITIN"/>
    <property type="match status" value="1"/>
</dbReference>
<dbReference type="eggNOG" id="KOG0001">
    <property type="taxonomic scope" value="Eukaryota"/>
</dbReference>
<name>A0A177WBM9_BATDL</name>
<evidence type="ECO:0000313" key="7">
    <source>
        <dbReference type="EMBL" id="OAJ37010.1"/>
    </source>
</evidence>
<dbReference type="SMART" id="SM00213">
    <property type="entry name" value="UBQ"/>
    <property type="match status" value="1"/>
</dbReference>
<dbReference type="EMBL" id="DS022300">
    <property type="protein sequence ID" value="OAJ37010.1"/>
    <property type="molecule type" value="Genomic_DNA"/>
</dbReference>
<dbReference type="SUPFAM" id="SSF118310">
    <property type="entry name" value="AN1-like Zinc finger"/>
    <property type="match status" value="1"/>
</dbReference>
<feature type="domain" description="Ubiquitin-like" evidence="5">
    <location>
        <begin position="1"/>
        <end position="81"/>
    </location>
</feature>